<name>A0A1F6NS22_9BACT</name>
<dbReference type="Proteomes" id="UP000178349">
    <property type="component" value="Unassembled WGS sequence"/>
</dbReference>
<proteinExistence type="predicted"/>
<evidence type="ECO:0000313" key="3">
    <source>
        <dbReference type="Proteomes" id="UP000178349"/>
    </source>
</evidence>
<accession>A0A1F6NS22</accession>
<feature type="region of interest" description="Disordered" evidence="1">
    <location>
        <begin position="1"/>
        <end position="33"/>
    </location>
</feature>
<feature type="compositionally biased region" description="Polar residues" evidence="1">
    <location>
        <begin position="1"/>
        <end position="30"/>
    </location>
</feature>
<feature type="region of interest" description="Disordered" evidence="1">
    <location>
        <begin position="48"/>
        <end position="87"/>
    </location>
</feature>
<comment type="caution">
    <text evidence="2">The sequence shown here is derived from an EMBL/GenBank/DDBJ whole genome shotgun (WGS) entry which is preliminary data.</text>
</comment>
<dbReference type="EMBL" id="MFQW01000004">
    <property type="protein sequence ID" value="OGH86705.1"/>
    <property type="molecule type" value="Genomic_DNA"/>
</dbReference>
<organism evidence="2 3">
    <name type="scientific">Candidatus Magasanikbacteria bacterium RIFOXYC12_FULL_33_11</name>
    <dbReference type="NCBI Taxonomy" id="1798701"/>
    <lineage>
        <taxon>Bacteria</taxon>
        <taxon>Candidatus Magasanikiibacteriota</taxon>
    </lineage>
</organism>
<evidence type="ECO:0000256" key="1">
    <source>
        <dbReference type="SAM" id="MobiDB-lite"/>
    </source>
</evidence>
<dbReference type="AlphaFoldDB" id="A0A1F6NS22"/>
<sequence length="116" mass="12998">MSTNLPINLNNGLSKPQTSAHAQNFSTAKLQQRKNIETAKTSMDKAMKGDSFRPVSSVSRIGQSNNSASTSVSHEGSNVAQEDDEARRIEVLDRLRFKHIRQIMKDKKNNLDKDKK</sequence>
<gene>
    <name evidence="2" type="ORF">A2493_03210</name>
</gene>
<feature type="compositionally biased region" description="Polar residues" evidence="1">
    <location>
        <begin position="54"/>
        <end position="80"/>
    </location>
</feature>
<reference evidence="2 3" key="1">
    <citation type="journal article" date="2016" name="Nat. Commun.">
        <title>Thousands of microbial genomes shed light on interconnected biogeochemical processes in an aquifer system.</title>
        <authorList>
            <person name="Anantharaman K."/>
            <person name="Brown C.T."/>
            <person name="Hug L.A."/>
            <person name="Sharon I."/>
            <person name="Castelle C.J."/>
            <person name="Probst A.J."/>
            <person name="Thomas B.C."/>
            <person name="Singh A."/>
            <person name="Wilkins M.J."/>
            <person name="Karaoz U."/>
            <person name="Brodie E.L."/>
            <person name="Williams K.H."/>
            <person name="Hubbard S.S."/>
            <person name="Banfield J.F."/>
        </authorList>
    </citation>
    <scope>NUCLEOTIDE SEQUENCE [LARGE SCALE GENOMIC DNA]</scope>
</reference>
<protein>
    <submittedName>
        <fullName evidence="2">Uncharacterized protein</fullName>
    </submittedName>
</protein>
<evidence type="ECO:0000313" key="2">
    <source>
        <dbReference type="EMBL" id="OGH86705.1"/>
    </source>
</evidence>